<dbReference type="Pfam" id="PF15057">
    <property type="entry name" value="DUF4537"/>
    <property type="match status" value="1"/>
</dbReference>
<name>A0A7J6C2W1_9TELE</name>
<gene>
    <name evidence="4" type="ORF">G5714_017726</name>
</gene>
<feature type="region of interest" description="Disordered" evidence="1">
    <location>
        <begin position="550"/>
        <end position="576"/>
    </location>
</feature>
<reference evidence="4 5" key="1">
    <citation type="submission" date="2020-04" db="EMBL/GenBank/DDBJ databases">
        <title>Chromosome-level genome assembly of a cyprinid fish Onychostoma macrolepis by integration of Nanopore Sequencing, Bionano and Hi-C technology.</title>
        <authorList>
            <person name="Wang D."/>
        </authorList>
    </citation>
    <scope>NUCLEOTIDE SEQUENCE [LARGE SCALE GENOMIC DNA]</scope>
    <source>
        <strain evidence="4">SWU-2019</strain>
        <tissue evidence="4">Muscle</tissue>
    </source>
</reference>
<feature type="compositionally biased region" description="Low complexity" evidence="1">
    <location>
        <begin position="477"/>
        <end position="494"/>
    </location>
</feature>
<dbReference type="Pfam" id="PF13768">
    <property type="entry name" value="VWA_3"/>
    <property type="match status" value="1"/>
</dbReference>
<feature type="region of interest" description="Disordered" evidence="1">
    <location>
        <begin position="476"/>
        <end position="517"/>
    </location>
</feature>
<evidence type="ECO:0008006" key="6">
    <source>
        <dbReference type="Google" id="ProtNLM"/>
    </source>
</evidence>
<feature type="domain" description="VWFA" evidence="2">
    <location>
        <begin position="23"/>
        <end position="130"/>
    </location>
</feature>
<evidence type="ECO:0000259" key="3">
    <source>
        <dbReference type="Pfam" id="PF15057"/>
    </source>
</evidence>
<dbReference type="PANTHER" id="PTHR14343:SF3">
    <property type="entry name" value="SIMILAR TO PREDICTED GENE ICRFP703B1614Q5.5"/>
    <property type="match status" value="1"/>
</dbReference>
<keyword evidence="5" id="KW-1185">Reference proteome</keyword>
<comment type="caution">
    <text evidence="4">The sequence shown here is derived from an EMBL/GenBank/DDBJ whole genome shotgun (WGS) entry which is preliminary data.</text>
</comment>
<dbReference type="InterPro" id="IPR032770">
    <property type="entry name" value="DUF4537"/>
</dbReference>
<accession>A0A7J6C2W1</accession>
<organism evidence="4 5">
    <name type="scientific">Onychostoma macrolepis</name>
    <dbReference type="NCBI Taxonomy" id="369639"/>
    <lineage>
        <taxon>Eukaryota</taxon>
        <taxon>Metazoa</taxon>
        <taxon>Chordata</taxon>
        <taxon>Craniata</taxon>
        <taxon>Vertebrata</taxon>
        <taxon>Euteleostomi</taxon>
        <taxon>Actinopterygii</taxon>
        <taxon>Neopterygii</taxon>
        <taxon>Teleostei</taxon>
        <taxon>Ostariophysi</taxon>
        <taxon>Cypriniformes</taxon>
        <taxon>Cyprinidae</taxon>
        <taxon>Acrossocheilinae</taxon>
        <taxon>Onychostoma</taxon>
    </lineage>
</organism>
<dbReference type="InterPro" id="IPR036465">
    <property type="entry name" value="vWFA_dom_sf"/>
</dbReference>
<evidence type="ECO:0000256" key="1">
    <source>
        <dbReference type="SAM" id="MobiDB-lite"/>
    </source>
</evidence>
<evidence type="ECO:0000259" key="2">
    <source>
        <dbReference type="Pfam" id="PF13768"/>
    </source>
</evidence>
<dbReference type="Proteomes" id="UP000579812">
    <property type="component" value="Unassembled WGS sequence"/>
</dbReference>
<dbReference type="PANTHER" id="PTHR14343">
    <property type="entry name" value="VWFA DOMAIN-CONTAINING PROTEIN"/>
    <property type="match status" value="1"/>
</dbReference>
<dbReference type="AlphaFoldDB" id="A0A7J6C2W1"/>
<proteinExistence type="predicted"/>
<protein>
    <recommendedName>
        <fullName evidence="6">DUF4537 domain-containing protein</fullName>
    </recommendedName>
</protein>
<feature type="compositionally biased region" description="Polar residues" evidence="1">
    <location>
        <begin position="560"/>
        <end position="576"/>
    </location>
</feature>
<dbReference type="SUPFAM" id="SSF53300">
    <property type="entry name" value="vWA-like"/>
    <property type="match status" value="1"/>
</dbReference>
<evidence type="ECO:0000313" key="5">
    <source>
        <dbReference type="Proteomes" id="UP000579812"/>
    </source>
</evidence>
<evidence type="ECO:0000313" key="4">
    <source>
        <dbReference type="EMBL" id="KAF4101294.1"/>
    </source>
</evidence>
<dbReference type="EMBL" id="JAAMOB010000018">
    <property type="protein sequence ID" value="KAF4101294.1"/>
    <property type="molecule type" value="Genomic_DNA"/>
</dbReference>
<sequence length="639" mass="71264">MSSIPQVSHIQSDLLLFMGKGRNVTFVLDSSVGMNGFLGLVKNLIIQTLITKASLRDSLFNIISFSYKSTPWSSHMMPCTPDVVYEALSWIHTLQTSPGRDLHSALALAFSDPACQSVHLVTSGLPDNPPQCLASVSTLVMRPVNTFYISDKTPMNTDISDFLQCITCTTRGSCYVMTLNSAGNVDQLSLLHSTDDMIQKPSHSEDPWRSTGSLIDFSQVQYYNCTSCVCSVPCWCSPMNPFSTVSCVSARVMRGAELFPGCRVLARREIDGFYYLGTIIHQGRGNLYTVEFDKFGSEGNTFMETLNTVQQTCQPDMVSLASAHRHSIIPGDTVLAPWEPDMRQYGPGRVISGMELRDPLKSDEGLLGLQVLFWNGMTIHVPKQLAVWIPASRYEQIIKDLQHYSSRPCCSRVSHCGTMNCFEFPCHRCNHHSLSSIPPCHCLVRRCWPMFMSSPLLNKQRRDELESKVDLQLKELQSSQQTQVPSSSSSSTSDSENEEDTAAGKHRPSRSELVSRSVNTEISCLRKPYTHPETRPAWRYWKMGSAEPQHMQPGRAVRSPNVSHSWPRDTGNSGSFTDNSMMTNHSSLFKLVPDSPKRGVNMREIFGSTEQKLSPSPLAVAISSKPTKLIVPQPKFRVL</sequence>
<dbReference type="Gene3D" id="3.40.50.410">
    <property type="entry name" value="von Willebrand factor, type A domain"/>
    <property type="match status" value="1"/>
</dbReference>
<dbReference type="InterPro" id="IPR002035">
    <property type="entry name" value="VWF_A"/>
</dbReference>
<feature type="domain" description="DUF4537" evidence="3">
    <location>
        <begin position="262"/>
        <end position="399"/>
    </location>
</feature>